<evidence type="ECO:0000259" key="5">
    <source>
        <dbReference type="Pfam" id="PF12849"/>
    </source>
</evidence>
<accession>A0A5C5W0N9</accession>
<evidence type="ECO:0000256" key="1">
    <source>
        <dbReference type="ARBA" id="ARBA00008725"/>
    </source>
</evidence>
<evidence type="ECO:0000256" key="4">
    <source>
        <dbReference type="RuleBase" id="RU367119"/>
    </source>
</evidence>
<dbReference type="PANTHER" id="PTHR30570">
    <property type="entry name" value="PERIPLASMIC PHOSPHATE BINDING COMPONENT OF PHOSPHATE ABC TRANSPORTER"/>
    <property type="match status" value="1"/>
</dbReference>
<dbReference type="GO" id="GO:0006817">
    <property type="term" value="P:phosphate ion transport"/>
    <property type="evidence" value="ECO:0007669"/>
    <property type="project" value="UniProtKB-UniRule"/>
</dbReference>
<protein>
    <recommendedName>
        <fullName evidence="4">Phosphate-binding protein</fullName>
    </recommendedName>
</protein>
<sequence>MLAGLVGCGPAAPSIKIDGSSTVYPLSEAVAEEFTRSGARVNVTVGQSGTGGGFKKFSALEIDLCDASRPIKPDEAKRCVAAGLDYLELVVAYDGIAIVVHPDNDWCAELSVDQLAAIWRPDGPVRRWNELDPAWPDHEIRLYGPGTDSGTFDYFTEEIVGEPRSCRPDFTASEDDNVLVTGISKDRHALGYFGFAYYEENAERLGLVGVKPTDDAAAVLPSLETIRSNAYTPLSRPLLVYVGRPVLERSVGLEFVRFYLANAGGLATEVGYVPVPTEIAEKNLQKLNRALTATVEPTPKVGASSLSEVPRS</sequence>
<dbReference type="EMBL" id="SJPH01000004">
    <property type="protein sequence ID" value="TWT43342.1"/>
    <property type="molecule type" value="Genomic_DNA"/>
</dbReference>
<keyword evidence="3" id="KW-0732">Signal</keyword>
<dbReference type="PANTHER" id="PTHR30570:SF1">
    <property type="entry name" value="PHOSPHATE-BINDING PROTEIN PSTS"/>
    <property type="match status" value="1"/>
</dbReference>
<proteinExistence type="inferred from homology"/>
<keyword evidence="4" id="KW-0592">Phosphate transport</keyword>
<organism evidence="6 7">
    <name type="scientific">Botrimarina hoheduenensis</name>
    <dbReference type="NCBI Taxonomy" id="2528000"/>
    <lineage>
        <taxon>Bacteria</taxon>
        <taxon>Pseudomonadati</taxon>
        <taxon>Planctomycetota</taxon>
        <taxon>Planctomycetia</taxon>
        <taxon>Pirellulales</taxon>
        <taxon>Lacipirellulaceae</taxon>
        <taxon>Botrimarina</taxon>
    </lineage>
</organism>
<comment type="function">
    <text evidence="4">Involved in the system for phosphate transport across the cytoplasmic membrane.</text>
</comment>
<dbReference type="AlphaFoldDB" id="A0A5C5W0N9"/>
<keyword evidence="7" id="KW-1185">Reference proteome</keyword>
<dbReference type="RefSeq" id="WP_197524966.1">
    <property type="nucleotide sequence ID" value="NZ_SJPH01000004.1"/>
</dbReference>
<name>A0A5C5W0N9_9BACT</name>
<comment type="caution">
    <text evidence="6">The sequence shown here is derived from an EMBL/GenBank/DDBJ whole genome shotgun (WGS) entry which is preliminary data.</text>
</comment>
<feature type="domain" description="PBP" evidence="5">
    <location>
        <begin position="10"/>
        <end position="260"/>
    </location>
</feature>
<evidence type="ECO:0000313" key="7">
    <source>
        <dbReference type="Proteomes" id="UP000318995"/>
    </source>
</evidence>
<dbReference type="SUPFAM" id="SSF53850">
    <property type="entry name" value="Periplasmic binding protein-like II"/>
    <property type="match status" value="1"/>
</dbReference>
<dbReference type="Proteomes" id="UP000318995">
    <property type="component" value="Unassembled WGS sequence"/>
</dbReference>
<evidence type="ECO:0000313" key="6">
    <source>
        <dbReference type="EMBL" id="TWT43342.1"/>
    </source>
</evidence>
<gene>
    <name evidence="6" type="primary">pstS</name>
    <name evidence="6" type="ORF">Pla111_22930</name>
</gene>
<reference evidence="6 7" key="1">
    <citation type="submission" date="2019-02" db="EMBL/GenBank/DDBJ databases">
        <title>Deep-cultivation of Planctomycetes and their phenomic and genomic characterization uncovers novel biology.</title>
        <authorList>
            <person name="Wiegand S."/>
            <person name="Jogler M."/>
            <person name="Boedeker C."/>
            <person name="Pinto D."/>
            <person name="Vollmers J."/>
            <person name="Rivas-Marin E."/>
            <person name="Kohn T."/>
            <person name="Peeters S.H."/>
            <person name="Heuer A."/>
            <person name="Rast P."/>
            <person name="Oberbeckmann S."/>
            <person name="Bunk B."/>
            <person name="Jeske O."/>
            <person name="Meyerdierks A."/>
            <person name="Storesund J.E."/>
            <person name="Kallscheuer N."/>
            <person name="Luecker S."/>
            <person name="Lage O.M."/>
            <person name="Pohl T."/>
            <person name="Merkel B.J."/>
            <person name="Hornburger P."/>
            <person name="Mueller R.-W."/>
            <person name="Bruemmer F."/>
            <person name="Labrenz M."/>
            <person name="Spormann A.M."/>
            <person name="Op Den Camp H."/>
            <person name="Overmann J."/>
            <person name="Amann R."/>
            <person name="Jetten M.S.M."/>
            <person name="Mascher T."/>
            <person name="Medema M.H."/>
            <person name="Devos D.P."/>
            <person name="Kaster A.-K."/>
            <person name="Ovreas L."/>
            <person name="Rohde M."/>
            <person name="Galperin M.Y."/>
            <person name="Jogler C."/>
        </authorList>
    </citation>
    <scope>NUCLEOTIDE SEQUENCE [LARGE SCALE GENOMIC DNA]</scope>
    <source>
        <strain evidence="6 7">Pla111</strain>
    </source>
</reference>
<dbReference type="NCBIfam" id="TIGR02136">
    <property type="entry name" value="ptsS_2"/>
    <property type="match status" value="1"/>
</dbReference>
<evidence type="ECO:0000256" key="2">
    <source>
        <dbReference type="ARBA" id="ARBA00022448"/>
    </source>
</evidence>
<dbReference type="CDD" id="cd13654">
    <property type="entry name" value="PBP2_phosphate_like_2"/>
    <property type="match status" value="1"/>
</dbReference>
<dbReference type="GO" id="GO:0042301">
    <property type="term" value="F:phosphate ion binding"/>
    <property type="evidence" value="ECO:0007669"/>
    <property type="project" value="UniProtKB-UniRule"/>
</dbReference>
<dbReference type="InterPro" id="IPR011862">
    <property type="entry name" value="Phos-bd"/>
</dbReference>
<dbReference type="InterPro" id="IPR050811">
    <property type="entry name" value="Phosphate_ABC_transporter"/>
</dbReference>
<keyword evidence="2 4" id="KW-0813">Transport</keyword>
<comment type="similarity">
    <text evidence="1 4">Belongs to the PstS family.</text>
</comment>
<evidence type="ECO:0000256" key="3">
    <source>
        <dbReference type="ARBA" id="ARBA00022729"/>
    </source>
</evidence>
<dbReference type="Pfam" id="PF12849">
    <property type="entry name" value="PBP_like_2"/>
    <property type="match status" value="1"/>
</dbReference>
<dbReference type="InterPro" id="IPR024370">
    <property type="entry name" value="PBP_domain"/>
</dbReference>
<dbReference type="Gene3D" id="3.40.190.10">
    <property type="entry name" value="Periplasmic binding protein-like II"/>
    <property type="match status" value="2"/>
</dbReference>